<evidence type="ECO:0000256" key="3">
    <source>
        <dbReference type="ARBA" id="ARBA00004573"/>
    </source>
</evidence>
<evidence type="ECO:0000256" key="2">
    <source>
        <dbReference type="ARBA" id="ARBA00004173"/>
    </source>
</evidence>
<feature type="region of interest" description="Disordered" evidence="16">
    <location>
        <begin position="597"/>
        <end position="621"/>
    </location>
</feature>
<name>A0A836D3J3_SHEEP</name>
<organism evidence="20 21">
    <name type="scientific">Ovis aries</name>
    <name type="common">Sheep</name>
    <dbReference type="NCBI Taxonomy" id="9940"/>
    <lineage>
        <taxon>Eukaryota</taxon>
        <taxon>Metazoa</taxon>
        <taxon>Chordata</taxon>
        <taxon>Craniata</taxon>
        <taxon>Vertebrata</taxon>
        <taxon>Euteleostomi</taxon>
        <taxon>Mammalia</taxon>
        <taxon>Eutheria</taxon>
        <taxon>Laurasiatheria</taxon>
        <taxon>Artiodactyla</taxon>
        <taxon>Ruminantia</taxon>
        <taxon>Pecora</taxon>
        <taxon>Bovidae</taxon>
        <taxon>Caprinae</taxon>
        <taxon>Ovis</taxon>
    </lineage>
</organism>
<sequence length="767" mass="85137">MECLYCFLGFLLLAAGLPLDAAKRFHDVLSNERPSGYMRGHNQLNGWSSDENDWNEKLYPVWKRGDSRWKSSWKGGRVQAVLTSDSPALVGSTITFAVNLVFPRCQKEDASGNIVYEKNCRNDTGASPDPYVYNWTAWTEDGDWGNDTSEGHHNVFPDGKPFPRPWKKNFVYVFHTLGQYFQKLGRCSVTVSINTANVSLGPQIMEVTVYRRHRWAYVPIAKVKDVYVVTDQIPVFVTMSQKNNRNSSDETFLRDLPITFSVLIHDPSHFLNESAIYYKWNFGDNTGLFVSNNHTLNHTYVLNGTFSLNLTVQAEVPGPCPLPSPRPPKTTPSLVTAGDNSLELREIPDESCHITRYGYFKATITIVEGILEVNIIQVTDVLMPGPQPDDSLVDFVVTCQGSIPTEVCTVISDPSCQITQNPVCDPVPMELGDACLLTVRRAFSGSGTYCMNLTLGDDASLALTSTLVSITSRDPASLLRMANGILVSLGCLAMLVTVIAFLMYNRIDLANRKPHTCTSPIKPRPVSRRKAITMGPGSFVALRLGAQLCCRAVFPRAWPAASATPRLRLLAVGRPMARAALGRACLALDRARGLHGGPGLEEQAEGTADEGLPESGTADHAGPKFDIDMLVSLLRQENARDICVIRVPPEMKYTDYFVIGSGTSTRHLHAMAYYIVKMYKHLKHESEPHVKIEGKDTDDWLCVDFGSMVVHLMLPETRGAYELEKLWTLRSYDDQLAQIAPETLPEDFILGIEDGPSSLTPVEFKYE</sequence>
<dbReference type="EMBL" id="JAEMGP010000004">
    <property type="protein sequence ID" value="KAG5210215.1"/>
    <property type="molecule type" value="Genomic_DNA"/>
</dbReference>
<evidence type="ECO:0000313" key="20">
    <source>
        <dbReference type="EMBL" id="KAG5210215.1"/>
    </source>
</evidence>
<evidence type="ECO:0000256" key="12">
    <source>
        <dbReference type="ARBA" id="ARBA00053669"/>
    </source>
</evidence>
<dbReference type="FunFam" id="3.30.460.10:FF:000018">
    <property type="entry name" value="Mitochondrial assembly of ribosomal large subunit 1"/>
    <property type="match status" value="1"/>
</dbReference>
<dbReference type="InterPro" id="IPR046846">
    <property type="entry name" value="PKAT_KLD"/>
</dbReference>
<comment type="similarity">
    <text evidence="11">Belongs to the PMEL/NMB family.</text>
</comment>
<dbReference type="PANTHER" id="PTHR11861:SF11">
    <property type="entry name" value="TRANSMEMBRANE GLYCOPROTEIN NMB"/>
    <property type="match status" value="1"/>
</dbReference>
<evidence type="ECO:0000256" key="18">
    <source>
        <dbReference type="SAM" id="SignalP"/>
    </source>
</evidence>
<dbReference type="SMART" id="SM00089">
    <property type="entry name" value="PKD"/>
    <property type="match status" value="1"/>
</dbReference>
<evidence type="ECO:0000256" key="10">
    <source>
        <dbReference type="ARBA" id="ARBA00023180"/>
    </source>
</evidence>
<dbReference type="Gene3D" id="3.30.460.10">
    <property type="entry name" value="Beta Polymerase, domain 2"/>
    <property type="match status" value="1"/>
</dbReference>
<evidence type="ECO:0000256" key="14">
    <source>
        <dbReference type="ARBA" id="ARBA00070688"/>
    </source>
</evidence>
<dbReference type="SUPFAM" id="SSF81301">
    <property type="entry name" value="Nucleotidyltransferase"/>
    <property type="match status" value="1"/>
</dbReference>
<evidence type="ECO:0000256" key="8">
    <source>
        <dbReference type="ARBA" id="ARBA00023128"/>
    </source>
</evidence>
<dbReference type="InterPro" id="IPR000601">
    <property type="entry name" value="PKD_dom"/>
</dbReference>
<dbReference type="PROSITE" id="PS50093">
    <property type="entry name" value="PKD"/>
    <property type="match status" value="1"/>
</dbReference>
<evidence type="ECO:0000256" key="9">
    <source>
        <dbReference type="ARBA" id="ARBA00023136"/>
    </source>
</evidence>
<comment type="caution">
    <text evidence="20">The sequence shown here is derived from an EMBL/GenBank/DDBJ whole genome shotgun (WGS) entry which is preliminary data.</text>
</comment>
<comment type="subcellular location">
    <subcellularLocation>
        <location evidence="1">Early endosome membrane</location>
        <topology evidence="1">Single-pass type I membrane protein</topology>
    </subcellularLocation>
    <subcellularLocation>
        <location evidence="3">Melanosome membrane</location>
        <topology evidence="3">Single-pass type I membrane protein</topology>
    </subcellularLocation>
    <subcellularLocation>
        <location evidence="2">Mitochondrion</location>
    </subcellularLocation>
</comment>
<evidence type="ECO:0000313" key="21">
    <source>
        <dbReference type="Proteomes" id="UP000664991"/>
    </source>
</evidence>
<accession>A0A836D3J3</accession>
<dbReference type="NCBIfam" id="TIGR00090">
    <property type="entry name" value="rsfS_iojap_ybeB"/>
    <property type="match status" value="1"/>
</dbReference>
<dbReference type="InterPro" id="IPR013783">
    <property type="entry name" value="Ig-like_fold"/>
</dbReference>
<keyword evidence="5 17" id="KW-0812">Transmembrane</keyword>
<dbReference type="GO" id="GO:0005178">
    <property type="term" value="F:integrin binding"/>
    <property type="evidence" value="ECO:0007669"/>
    <property type="project" value="TreeGrafter"/>
</dbReference>
<dbReference type="InterPro" id="IPR035986">
    <property type="entry name" value="PKD_dom_sf"/>
</dbReference>
<dbReference type="InterPro" id="IPR022409">
    <property type="entry name" value="PKD/Chitinase_dom"/>
</dbReference>
<evidence type="ECO:0000259" key="19">
    <source>
        <dbReference type="PROSITE" id="PS50093"/>
    </source>
</evidence>
<feature type="transmembrane region" description="Helical" evidence="17">
    <location>
        <begin position="481"/>
        <end position="504"/>
    </location>
</feature>
<dbReference type="Pfam" id="PF26141">
    <property type="entry name" value="PMEL_NMB_N"/>
    <property type="match status" value="1"/>
</dbReference>
<feature type="signal peptide" evidence="18">
    <location>
        <begin position="1"/>
        <end position="22"/>
    </location>
</feature>
<dbReference type="Gene3D" id="2.60.40.10">
    <property type="entry name" value="Immunoglobulins"/>
    <property type="match status" value="1"/>
</dbReference>
<evidence type="ECO:0000256" key="13">
    <source>
        <dbReference type="ARBA" id="ARBA00058329"/>
    </source>
</evidence>
<evidence type="ECO:0000256" key="6">
    <source>
        <dbReference type="ARBA" id="ARBA00022729"/>
    </source>
</evidence>
<evidence type="ECO:0000256" key="7">
    <source>
        <dbReference type="ARBA" id="ARBA00022989"/>
    </source>
</evidence>
<dbReference type="HAMAP" id="MF_01477">
    <property type="entry name" value="Iojap_RsfS"/>
    <property type="match status" value="1"/>
</dbReference>
<evidence type="ECO:0000256" key="1">
    <source>
        <dbReference type="ARBA" id="ARBA00004158"/>
    </source>
</evidence>
<dbReference type="GO" id="GO:0007155">
    <property type="term" value="P:cell adhesion"/>
    <property type="evidence" value="ECO:0007669"/>
    <property type="project" value="TreeGrafter"/>
</dbReference>
<dbReference type="GO" id="GO:0005739">
    <property type="term" value="C:mitochondrion"/>
    <property type="evidence" value="ECO:0007669"/>
    <property type="project" value="UniProtKB-SubCell"/>
</dbReference>
<keyword evidence="7 17" id="KW-1133">Transmembrane helix</keyword>
<comment type="function">
    <text evidence="13">Could be a melanogenic enzyme.</text>
</comment>
<evidence type="ECO:0000256" key="11">
    <source>
        <dbReference type="ARBA" id="ARBA00025776"/>
    </source>
</evidence>
<dbReference type="InterPro" id="IPR004394">
    <property type="entry name" value="Iojap/RsfS/C7orf30"/>
</dbReference>
<comment type="similarity">
    <text evidence="4">Belongs to the Iojap/RsfS family.</text>
</comment>
<evidence type="ECO:0000256" key="15">
    <source>
        <dbReference type="ARBA" id="ARBA00073331"/>
    </source>
</evidence>
<feature type="chain" id="PRO_5032540438" description="Mitochondrial assembly of ribosomal large subunit protein 1" evidence="18">
    <location>
        <begin position="23"/>
        <end position="767"/>
    </location>
</feature>
<dbReference type="Pfam" id="PF02410">
    <property type="entry name" value="RsfS"/>
    <property type="match status" value="1"/>
</dbReference>
<evidence type="ECO:0000256" key="17">
    <source>
        <dbReference type="SAM" id="Phobius"/>
    </source>
</evidence>
<dbReference type="InterPro" id="IPR045219">
    <property type="entry name" value="PKAT"/>
</dbReference>
<feature type="domain" description="PKD" evidence="19">
    <location>
        <begin position="278"/>
        <end position="312"/>
    </location>
</feature>
<comment type="function">
    <text evidence="12">Required for normal mitochondrial ribosome function and mitochondrial translation. May play a role in ribosome biogenesis by preventing premature association of the 28S and 39S ribosomal subunits. Interacts with mitochondrial ribosomal protein uL14m (MRPL14), probably blocking formation of intersubunit bridge B8, preventing association of the 28S and 39S ribosomal subunits. Addition to isolated mitochondrial ribosomal subunits partially inhibits translation, probably by interfering with the association of the 28S and 39S ribosomal subunits and the formation of functional ribosomes. May also participate in the assembly and/or regulation of the stability of the large subunit of the mitochondrial ribosome. May function as a ribosomal silencing factor.</text>
</comment>
<feature type="compositionally biased region" description="Acidic residues" evidence="16">
    <location>
        <begin position="602"/>
        <end position="612"/>
    </location>
</feature>
<dbReference type="GO" id="GO:0033162">
    <property type="term" value="C:melanosome membrane"/>
    <property type="evidence" value="ECO:0007669"/>
    <property type="project" value="UniProtKB-SubCell"/>
</dbReference>
<dbReference type="PANTHER" id="PTHR11861">
    <property type="entry name" value="MELANOCYTE PROTEIN PMEL 17-RELATED"/>
    <property type="match status" value="1"/>
</dbReference>
<keyword evidence="6 18" id="KW-0732">Signal</keyword>
<dbReference type="InterPro" id="IPR059017">
    <property type="entry name" value="PMEL_NMB_N"/>
</dbReference>
<keyword evidence="8" id="KW-0496">Mitochondrion</keyword>
<dbReference type="CDD" id="cd00146">
    <property type="entry name" value="PKD"/>
    <property type="match status" value="1"/>
</dbReference>
<keyword evidence="9 17" id="KW-0472">Membrane</keyword>
<evidence type="ECO:0000256" key="5">
    <source>
        <dbReference type="ARBA" id="ARBA00022692"/>
    </source>
</evidence>
<protein>
    <recommendedName>
        <fullName evidence="15">Mitochondrial assembly of ribosomal large subunit protein 1</fullName>
    </recommendedName>
    <alternativeName>
        <fullName evidence="14">Transmembrane glycoprotein NMB</fullName>
    </alternativeName>
</protein>
<dbReference type="AlphaFoldDB" id="A0A836D3J3"/>
<dbReference type="GO" id="GO:0005886">
    <property type="term" value="C:plasma membrane"/>
    <property type="evidence" value="ECO:0007669"/>
    <property type="project" value="TreeGrafter"/>
</dbReference>
<dbReference type="SUPFAM" id="SSF49299">
    <property type="entry name" value="PKD domain"/>
    <property type="match status" value="1"/>
</dbReference>
<proteinExistence type="inferred from homology"/>
<gene>
    <name evidence="20" type="ORF">JEQ12_015409</name>
</gene>
<evidence type="ECO:0000256" key="4">
    <source>
        <dbReference type="ARBA" id="ARBA00010574"/>
    </source>
</evidence>
<keyword evidence="10" id="KW-0325">Glycoprotein</keyword>
<dbReference type="FunFam" id="2.60.40.10:FF:000893">
    <property type="entry name" value="Transmembrane glycoprotein NMB"/>
    <property type="match status" value="1"/>
</dbReference>
<evidence type="ECO:0000256" key="16">
    <source>
        <dbReference type="SAM" id="MobiDB-lite"/>
    </source>
</evidence>
<dbReference type="GO" id="GO:0031901">
    <property type="term" value="C:early endosome membrane"/>
    <property type="evidence" value="ECO:0007669"/>
    <property type="project" value="UniProtKB-SubCell"/>
</dbReference>
<dbReference type="Proteomes" id="UP000664991">
    <property type="component" value="Unassembled WGS sequence"/>
</dbReference>
<dbReference type="Pfam" id="PF00801">
    <property type="entry name" value="PKD"/>
    <property type="match status" value="1"/>
</dbReference>
<dbReference type="Pfam" id="PF20433">
    <property type="entry name" value="PKAT_KLD"/>
    <property type="match status" value="1"/>
</dbReference>
<dbReference type="InterPro" id="IPR043519">
    <property type="entry name" value="NT_sf"/>
</dbReference>
<reference evidence="20 21" key="1">
    <citation type="submission" date="2020-12" db="EMBL/GenBank/DDBJ databases">
        <title>De novo assembly of Tibetan sheep genome.</title>
        <authorList>
            <person name="Li X."/>
        </authorList>
    </citation>
    <scope>NUCLEOTIDE SEQUENCE [LARGE SCALE GENOMIC DNA]</scope>
    <source>
        <tissue evidence="20">Heart</tissue>
    </source>
</reference>